<organism evidence="4">
    <name type="scientific">Brassica cretica</name>
    <name type="common">Mustard</name>
    <dbReference type="NCBI Taxonomy" id="69181"/>
    <lineage>
        <taxon>Eukaryota</taxon>
        <taxon>Viridiplantae</taxon>
        <taxon>Streptophyta</taxon>
        <taxon>Embryophyta</taxon>
        <taxon>Tracheophyta</taxon>
        <taxon>Spermatophyta</taxon>
        <taxon>Magnoliopsida</taxon>
        <taxon>eudicotyledons</taxon>
        <taxon>Gunneridae</taxon>
        <taxon>Pentapetalae</taxon>
        <taxon>rosids</taxon>
        <taxon>malvids</taxon>
        <taxon>Brassicales</taxon>
        <taxon>Brassicaceae</taxon>
        <taxon>Brassiceae</taxon>
        <taxon>Brassica</taxon>
    </lineage>
</organism>
<feature type="region of interest" description="Disordered" evidence="1">
    <location>
        <begin position="334"/>
        <end position="358"/>
    </location>
</feature>
<feature type="compositionally biased region" description="Polar residues" evidence="1">
    <location>
        <begin position="334"/>
        <end position="349"/>
    </location>
</feature>
<reference evidence="4" key="1">
    <citation type="submission" date="2019-12" db="EMBL/GenBank/DDBJ databases">
        <title>Genome sequencing and annotation of Brassica cretica.</title>
        <authorList>
            <person name="Studholme D.J."/>
            <person name="Sarris P.F."/>
        </authorList>
    </citation>
    <scope>NUCLEOTIDE SEQUENCE</scope>
    <source>
        <strain evidence="3">PFS-001/15</strain>
        <strain evidence="4">PFS-102/07</strain>
        <tissue evidence="4">Leaf</tissue>
    </source>
</reference>
<dbReference type="Proteomes" id="UP000712281">
    <property type="component" value="Unassembled WGS sequence"/>
</dbReference>
<gene>
    <name evidence="3" type="ORF">F2Q68_00001085</name>
    <name evidence="4" type="ORF">F2Q70_00008053</name>
</gene>
<dbReference type="PANTHER" id="PTHR35766:SF1">
    <property type="entry name" value="OS08G0543600 PROTEIN"/>
    <property type="match status" value="1"/>
</dbReference>
<accession>A0A8S9LXC3</accession>
<comment type="caution">
    <text evidence="4">The sequence shown here is derived from an EMBL/GenBank/DDBJ whole genome shotgun (WGS) entry which is preliminary data.</text>
</comment>
<proteinExistence type="predicted"/>
<evidence type="ECO:0000256" key="1">
    <source>
        <dbReference type="SAM" id="MobiDB-lite"/>
    </source>
</evidence>
<dbReference type="EMBL" id="QGKW02001660">
    <property type="protein sequence ID" value="KAF2579333.1"/>
    <property type="molecule type" value="Genomic_DNA"/>
</dbReference>
<evidence type="ECO:0000259" key="2">
    <source>
        <dbReference type="Pfam" id="PF24851"/>
    </source>
</evidence>
<dbReference type="Pfam" id="PF24851">
    <property type="entry name" value="DUF7725"/>
    <property type="match status" value="1"/>
</dbReference>
<dbReference type="PANTHER" id="PTHR35766">
    <property type="entry name" value="OS08G0543600 PROTEIN"/>
    <property type="match status" value="1"/>
</dbReference>
<dbReference type="AlphaFoldDB" id="A0A8S9LXC3"/>
<protein>
    <recommendedName>
        <fullName evidence="2">DUF7725 domain-containing protein</fullName>
    </recommendedName>
</protein>
<name>A0A8S9LXC3_BRACR</name>
<evidence type="ECO:0000313" key="4">
    <source>
        <dbReference type="EMBL" id="KAF2610707.1"/>
    </source>
</evidence>
<feature type="domain" description="DUF7725" evidence="2">
    <location>
        <begin position="209"/>
        <end position="271"/>
    </location>
</feature>
<sequence length="358" mass="40110">MDALQSSTNHSLQAELRERTEHYNQLWLGCQRQLQHELGNVKQGGGTVPPRLSTNNQIKNTQAGQVTPSASVNKRFFSLGAFHLKFHNQCYSLQQRAVPASSEMPKQNHVHLSEGVYSLVSSDAKSEHQVRLPMDKGIWMFKLVNSDQQHHHPLWWNLAMDPIRQRITFKTILHSSEVNGQVSPGEPNGIGSITLVSSGKTERNLESALLDERSLLACIVRTIPAGGRIRISSTLPNRLGKMLAPLHWHDCRKKYGKLEDFVASHLEVSLIPIPQNHFKRRKLLKTFMIEDDYIQVREGAQKMVAGSASAAASKVAVSPSPSSMYVAMTPMAQSQGLKKNVQRGRQSSDYMVPQQRKL</sequence>
<dbReference type="EMBL" id="QGKY02000089">
    <property type="protein sequence ID" value="KAF2610707.1"/>
    <property type="molecule type" value="Genomic_DNA"/>
</dbReference>
<evidence type="ECO:0000313" key="3">
    <source>
        <dbReference type="EMBL" id="KAF2579333.1"/>
    </source>
</evidence>
<dbReference type="InterPro" id="IPR056142">
    <property type="entry name" value="DUF7725"/>
</dbReference>